<reference evidence="1" key="1">
    <citation type="journal article" date="2022" name="bioRxiv">
        <title>Sequencing and chromosome-scale assembly of the giantPleurodeles waltlgenome.</title>
        <authorList>
            <person name="Brown T."/>
            <person name="Elewa A."/>
            <person name="Iarovenko S."/>
            <person name="Subramanian E."/>
            <person name="Araus A.J."/>
            <person name="Petzold A."/>
            <person name="Susuki M."/>
            <person name="Suzuki K.-i.T."/>
            <person name="Hayashi T."/>
            <person name="Toyoda A."/>
            <person name="Oliveira C."/>
            <person name="Osipova E."/>
            <person name="Leigh N.D."/>
            <person name="Simon A."/>
            <person name="Yun M.H."/>
        </authorList>
    </citation>
    <scope>NUCLEOTIDE SEQUENCE</scope>
    <source>
        <strain evidence="1">20211129_DDA</strain>
        <tissue evidence="1">Liver</tissue>
    </source>
</reference>
<name>A0AAV7LD60_PLEWA</name>
<evidence type="ECO:0000313" key="2">
    <source>
        <dbReference type="Proteomes" id="UP001066276"/>
    </source>
</evidence>
<dbReference type="AlphaFoldDB" id="A0AAV7LD60"/>
<accession>A0AAV7LD60</accession>
<gene>
    <name evidence="1" type="ORF">NDU88_000468</name>
</gene>
<protein>
    <submittedName>
        <fullName evidence="1">Uncharacterized protein</fullName>
    </submittedName>
</protein>
<dbReference type="Proteomes" id="UP001066276">
    <property type="component" value="Chromosome 11"/>
</dbReference>
<organism evidence="1 2">
    <name type="scientific">Pleurodeles waltl</name>
    <name type="common">Iberian ribbed newt</name>
    <dbReference type="NCBI Taxonomy" id="8319"/>
    <lineage>
        <taxon>Eukaryota</taxon>
        <taxon>Metazoa</taxon>
        <taxon>Chordata</taxon>
        <taxon>Craniata</taxon>
        <taxon>Vertebrata</taxon>
        <taxon>Euteleostomi</taxon>
        <taxon>Amphibia</taxon>
        <taxon>Batrachia</taxon>
        <taxon>Caudata</taxon>
        <taxon>Salamandroidea</taxon>
        <taxon>Salamandridae</taxon>
        <taxon>Pleurodelinae</taxon>
        <taxon>Pleurodeles</taxon>
    </lineage>
</organism>
<sequence length="101" mass="11132">MVANGYYVNPFAARPRADGSKNSREFGVQGDVTSKVHQALGSKVSFVQLLPSFSETHSQQAHLLINLRIVLYSTGLSHSLLRSAWEPEISPKAFSLARYPT</sequence>
<comment type="caution">
    <text evidence="1">The sequence shown here is derived from an EMBL/GenBank/DDBJ whole genome shotgun (WGS) entry which is preliminary data.</text>
</comment>
<keyword evidence="2" id="KW-1185">Reference proteome</keyword>
<proteinExistence type="predicted"/>
<evidence type="ECO:0000313" key="1">
    <source>
        <dbReference type="EMBL" id="KAJ1087288.1"/>
    </source>
</evidence>
<dbReference type="EMBL" id="JANPWB010000015">
    <property type="protein sequence ID" value="KAJ1087288.1"/>
    <property type="molecule type" value="Genomic_DNA"/>
</dbReference>